<protein>
    <submittedName>
        <fullName evidence="1">Uncharacterized protein</fullName>
    </submittedName>
</protein>
<dbReference type="EMBL" id="BAABBI010000003">
    <property type="protein sequence ID" value="GAA3789315.1"/>
    <property type="molecule type" value="Genomic_DNA"/>
</dbReference>
<evidence type="ECO:0000313" key="2">
    <source>
        <dbReference type="Proteomes" id="UP001501456"/>
    </source>
</evidence>
<dbReference type="Proteomes" id="UP001501456">
    <property type="component" value="Unassembled WGS sequence"/>
</dbReference>
<organism evidence="1 2">
    <name type="scientific">Corallibacter vietnamensis</name>
    <dbReference type="NCBI Taxonomy" id="904130"/>
    <lineage>
        <taxon>Bacteria</taxon>
        <taxon>Pseudomonadati</taxon>
        <taxon>Bacteroidota</taxon>
        <taxon>Flavobacteriia</taxon>
        <taxon>Flavobacteriales</taxon>
        <taxon>Flavobacteriaceae</taxon>
        <taxon>Corallibacter</taxon>
    </lineage>
</organism>
<keyword evidence="2" id="KW-1185">Reference proteome</keyword>
<reference evidence="2" key="1">
    <citation type="journal article" date="2019" name="Int. J. Syst. Evol. Microbiol.">
        <title>The Global Catalogue of Microorganisms (GCM) 10K type strain sequencing project: providing services to taxonomists for standard genome sequencing and annotation.</title>
        <authorList>
            <consortium name="The Broad Institute Genomics Platform"/>
            <consortium name="The Broad Institute Genome Sequencing Center for Infectious Disease"/>
            <person name="Wu L."/>
            <person name="Ma J."/>
        </authorList>
    </citation>
    <scope>NUCLEOTIDE SEQUENCE [LARGE SCALE GENOMIC DNA]</scope>
    <source>
        <strain evidence="2">JCM 17525</strain>
    </source>
</reference>
<sequence>MFFSFAFSQKDSEYDHYYDLNEAPDQIENLHISGTIQDISKINFKQYKNLKRLKLSLEFFDEDTHNANLNNLCGLQLEAISYSSVFYNHVPENIASFFPKCTKKIKADTLELEYRGKYGYIPKQLFNVNTINSLELKLYQNLLKSDYEFFRNLINLKKLKLTNQESFSYSVNAKLFNGFRSLQVLKIHNSIINKASLKRISKLKTIKYLELLDSDFNNQYLNLSKLKNLESLSLESGLSKEKGMQFINTLNGDNKLKHLSITDCEGFVQDIEKVDFSKLSKLETLKIYAPIDKFPEQVKFLKNLSTLHLQISSWNTSNIIPESTYAYLQGLQTCSINTDDENYNRIMGLKADTIVIDNTNGDGVFLARNTASKKWGMFQDLGDGTFKELIPYNYDKIDFFGWNADYTKVYKNNKVGVYLSTWSYFEAAKETIPCIYDDLRKVNVDNKNYLAAKKNNKWGLIDWKTGEKVSQIDYDSLIELPKVAQKN</sequence>
<dbReference type="SUPFAM" id="SSF52047">
    <property type="entry name" value="RNI-like"/>
    <property type="match status" value="1"/>
</dbReference>
<gene>
    <name evidence="1" type="ORF">GCM10022271_22260</name>
</gene>
<evidence type="ECO:0000313" key="1">
    <source>
        <dbReference type="EMBL" id="GAA3789315.1"/>
    </source>
</evidence>
<dbReference type="Gene3D" id="3.80.10.10">
    <property type="entry name" value="Ribonuclease Inhibitor"/>
    <property type="match status" value="1"/>
</dbReference>
<proteinExistence type="predicted"/>
<name>A0ABP7HAA8_9FLAO</name>
<accession>A0ABP7HAA8</accession>
<dbReference type="InterPro" id="IPR032675">
    <property type="entry name" value="LRR_dom_sf"/>
</dbReference>
<comment type="caution">
    <text evidence="1">The sequence shown here is derived from an EMBL/GenBank/DDBJ whole genome shotgun (WGS) entry which is preliminary data.</text>
</comment>